<reference evidence="2" key="2">
    <citation type="submission" date="2020-09" db="EMBL/GenBank/DDBJ databases">
        <authorList>
            <person name="Sun Q."/>
            <person name="Zhou Y."/>
        </authorList>
    </citation>
    <scope>NUCLEOTIDE SEQUENCE</scope>
    <source>
        <strain evidence="2">CGMCC 1.12360</strain>
    </source>
</reference>
<dbReference type="Pfam" id="PF05048">
    <property type="entry name" value="NosD"/>
    <property type="match status" value="1"/>
</dbReference>
<dbReference type="InterPro" id="IPR022441">
    <property type="entry name" value="Para_beta_helix_rpt-2"/>
</dbReference>
<dbReference type="Proteomes" id="UP000602050">
    <property type="component" value="Unassembled WGS sequence"/>
</dbReference>
<feature type="domain" description="Periplasmic copper-binding protein NosD beta helix" evidence="1">
    <location>
        <begin position="132"/>
        <end position="328"/>
    </location>
</feature>
<dbReference type="AlphaFoldDB" id="A0A8J2TUM8"/>
<keyword evidence="3" id="KW-1185">Reference proteome</keyword>
<dbReference type="SUPFAM" id="SSF51126">
    <property type="entry name" value="Pectin lyase-like"/>
    <property type="match status" value="1"/>
</dbReference>
<dbReference type="InterPro" id="IPR006626">
    <property type="entry name" value="PbH1"/>
</dbReference>
<dbReference type="InterPro" id="IPR007742">
    <property type="entry name" value="NosD_dom"/>
</dbReference>
<organism evidence="2 3">
    <name type="scientific">Compostibacillus humi</name>
    <dbReference type="NCBI Taxonomy" id="1245525"/>
    <lineage>
        <taxon>Bacteria</taxon>
        <taxon>Bacillati</taxon>
        <taxon>Bacillota</taxon>
        <taxon>Bacilli</taxon>
        <taxon>Bacillales</taxon>
        <taxon>Bacillaceae</taxon>
        <taxon>Compostibacillus</taxon>
    </lineage>
</organism>
<dbReference type="InterPro" id="IPR011050">
    <property type="entry name" value="Pectin_lyase_fold/virulence"/>
</dbReference>
<name>A0A8J2TUM8_9BACI</name>
<evidence type="ECO:0000313" key="2">
    <source>
        <dbReference type="EMBL" id="GFZ87054.1"/>
    </source>
</evidence>
<dbReference type="RefSeq" id="WP_188393106.1">
    <property type="nucleotide sequence ID" value="NZ_BMEV01000071.1"/>
</dbReference>
<evidence type="ECO:0000313" key="3">
    <source>
        <dbReference type="Proteomes" id="UP000602050"/>
    </source>
</evidence>
<evidence type="ECO:0000259" key="1">
    <source>
        <dbReference type="Pfam" id="PF05048"/>
    </source>
</evidence>
<proteinExistence type="predicted"/>
<dbReference type="SMART" id="SM00710">
    <property type="entry name" value="PbH1"/>
    <property type="match status" value="8"/>
</dbReference>
<gene>
    <name evidence="2" type="ORF">GCM10010978_28680</name>
</gene>
<comment type="caution">
    <text evidence="2">The sequence shown here is derived from an EMBL/GenBank/DDBJ whole genome shotgun (WGS) entry which is preliminary data.</text>
</comment>
<dbReference type="InterPro" id="IPR012334">
    <property type="entry name" value="Pectin_lyas_fold"/>
</dbReference>
<sequence>MVVALFIIITFSFVPSVYADVSLQALMDESETGEILRLPAGKYSGNVTITKPISIIGEDGVEITSTDHSPVLTIEADNVTIENVSIVDNHKDGDSATIMVNGDNNDFQQISIETTGIGMKLLEAHENRLSEIRITGNGSASLGERGHGIDVWGSHHNTIQFSTFDSVKDGIYVESSVGNQIIENKSNNSRYGFHLMFTEKTMVKGNHASNNTSGIMVMGTEGTEITENRLTHNRKSIQSQGLLLFDVKDAIVTKNELLDNRIGIYAEIAQDSELTNNKMQQNYIGMEFKDSESSRFKQNILRENVIQGQAEASSDNDTNGNYWGDFTGLDTDGDGLSNLSYTVDPFFLTLTSEYPLFQLYFQAPGIEFLKQFMHTPTENCFIDEEPLIAYPLEEDTIEHQGSIKTLLLSIVFVLTSTSMIYIGRKAK</sequence>
<dbReference type="NCBIfam" id="TIGR03804">
    <property type="entry name" value="para_beta_helix"/>
    <property type="match status" value="2"/>
</dbReference>
<accession>A0A8J2TUM8</accession>
<reference evidence="2" key="1">
    <citation type="journal article" date="2014" name="Int. J. Syst. Evol. Microbiol.">
        <title>Complete genome sequence of Corynebacterium casei LMG S-19264T (=DSM 44701T), isolated from a smear-ripened cheese.</title>
        <authorList>
            <consortium name="US DOE Joint Genome Institute (JGI-PGF)"/>
            <person name="Walter F."/>
            <person name="Albersmeier A."/>
            <person name="Kalinowski J."/>
            <person name="Ruckert C."/>
        </authorList>
    </citation>
    <scope>NUCLEOTIDE SEQUENCE</scope>
    <source>
        <strain evidence="2">CGMCC 1.12360</strain>
    </source>
</reference>
<dbReference type="Gene3D" id="2.160.20.10">
    <property type="entry name" value="Single-stranded right-handed beta-helix, Pectin lyase-like"/>
    <property type="match status" value="1"/>
</dbReference>
<dbReference type="EMBL" id="BMEV01000071">
    <property type="protein sequence ID" value="GFZ87054.1"/>
    <property type="molecule type" value="Genomic_DNA"/>
</dbReference>
<protein>
    <recommendedName>
        <fullName evidence="1">Periplasmic copper-binding protein NosD beta helix domain-containing protein</fullName>
    </recommendedName>
</protein>